<reference evidence="2 3" key="1">
    <citation type="submission" date="2017-01" db="EMBL/GenBank/DDBJ databases">
        <title>A new Hymenobacter.</title>
        <authorList>
            <person name="Liang Y."/>
            <person name="Feng F."/>
        </authorList>
    </citation>
    <scope>NUCLEOTIDE SEQUENCE [LARGE SCALE GENOMIC DNA]</scope>
    <source>
        <strain evidence="2">MIMBbqt21</strain>
    </source>
</reference>
<dbReference type="RefSeq" id="WP_086597002.1">
    <property type="nucleotide sequence ID" value="NZ_MTSE01000029.1"/>
</dbReference>
<feature type="domain" description="AAA" evidence="1">
    <location>
        <begin position="1"/>
        <end position="174"/>
    </location>
</feature>
<comment type="caution">
    <text evidence="2">The sequence shown here is derived from an EMBL/GenBank/DDBJ whole genome shotgun (WGS) entry which is preliminary data.</text>
</comment>
<evidence type="ECO:0000313" key="2">
    <source>
        <dbReference type="EMBL" id="OUJ69880.1"/>
    </source>
</evidence>
<dbReference type="Proteomes" id="UP000194873">
    <property type="component" value="Unassembled WGS sequence"/>
</dbReference>
<dbReference type="OrthoDB" id="9815116at2"/>
<dbReference type="PIRSF" id="PIRSF009320">
    <property type="entry name" value="Nuc_binding_HP_1000"/>
    <property type="match status" value="1"/>
</dbReference>
<dbReference type="AlphaFoldDB" id="A0A243W6Q6"/>
<dbReference type="Gene3D" id="3.40.50.300">
    <property type="entry name" value="P-loop containing nucleotide triphosphate hydrolases"/>
    <property type="match status" value="1"/>
</dbReference>
<dbReference type="EMBL" id="MTSE01000029">
    <property type="protein sequence ID" value="OUJ69880.1"/>
    <property type="molecule type" value="Genomic_DNA"/>
</dbReference>
<dbReference type="Pfam" id="PF13614">
    <property type="entry name" value="AAA_31"/>
    <property type="match status" value="1"/>
</dbReference>
<accession>A0A243W6Q6</accession>
<sequence length="252" mass="27828">MKIITFANHKGGVGKTTSTLNVAYALAGGGHRVLVIDCDAQRNLTRSFLLPDTYSDLGAVVSGKAKLGDVVLGTGQDNLSLVAASRELQFLEQVLTQQFGYEHLLRNELAPLVDRFDYVLIDTPPRLAALTYAALVASDRVFIPVQPEFYGFEGLEDLLQACQRVTANFNPKLAVGGIFFTKWSEQYRRRLHREVVDLITSEHPSMTMSTTIRDNVAIAEAQAQKQGLHEWAPTSNGAEDYKSLTTEILSRL</sequence>
<dbReference type="InterPro" id="IPR050678">
    <property type="entry name" value="DNA_Partitioning_ATPase"/>
</dbReference>
<gene>
    <name evidence="2" type="ORF">BXP70_25780</name>
</gene>
<name>A0A243W6Q6_9BACT</name>
<organism evidence="2 3">
    <name type="scientific">Hymenobacter crusticola</name>
    <dbReference type="NCBI Taxonomy" id="1770526"/>
    <lineage>
        <taxon>Bacteria</taxon>
        <taxon>Pseudomonadati</taxon>
        <taxon>Bacteroidota</taxon>
        <taxon>Cytophagia</taxon>
        <taxon>Cytophagales</taxon>
        <taxon>Hymenobacteraceae</taxon>
        <taxon>Hymenobacter</taxon>
    </lineage>
</organism>
<dbReference type="InterPro" id="IPR025669">
    <property type="entry name" value="AAA_dom"/>
</dbReference>
<dbReference type="PANTHER" id="PTHR13696:SF99">
    <property type="entry name" value="COBYRINIC ACID AC-DIAMIDE SYNTHASE"/>
    <property type="match status" value="1"/>
</dbReference>
<evidence type="ECO:0000259" key="1">
    <source>
        <dbReference type="Pfam" id="PF13614"/>
    </source>
</evidence>
<keyword evidence="3" id="KW-1185">Reference proteome</keyword>
<dbReference type="CDD" id="cd02042">
    <property type="entry name" value="ParAB_family"/>
    <property type="match status" value="1"/>
</dbReference>
<dbReference type="InterPro" id="IPR027417">
    <property type="entry name" value="P-loop_NTPase"/>
</dbReference>
<dbReference type="FunFam" id="3.40.50.300:FF:000285">
    <property type="entry name" value="Sporulation initiation inhibitor Soj"/>
    <property type="match status" value="1"/>
</dbReference>
<evidence type="ECO:0000313" key="3">
    <source>
        <dbReference type="Proteomes" id="UP000194873"/>
    </source>
</evidence>
<dbReference type="SUPFAM" id="SSF52540">
    <property type="entry name" value="P-loop containing nucleoside triphosphate hydrolases"/>
    <property type="match status" value="1"/>
</dbReference>
<protein>
    <recommendedName>
        <fullName evidence="1">AAA domain-containing protein</fullName>
    </recommendedName>
</protein>
<proteinExistence type="predicted"/>
<dbReference type="PANTHER" id="PTHR13696">
    <property type="entry name" value="P-LOOP CONTAINING NUCLEOSIDE TRIPHOSPHATE HYDROLASE"/>
    <property type="match status" value="1"/>
</dbReference>